<accession>A0ABS4MGU3</accession>
<dbReference type="CDD" id="cd05564">
    <property type="entry name" value="PTS_IIB_chitobiose_lichenan"/>
    <property type="match status" value="1"/>
</dbReference>
<feature type="domain" description="PTS EIIB type-3" evidence="8">
    <location>
        <begin position="3"/>
        <end position="104"/>
    </location>
</feature>
<protein>
    <submittedName>
        <fullName evidence="9">PTS system cellobiose-specific IIB component</fullName>
    </submittedName>
</protein>
<dbReference type="PANTHER" id="PTHR34581:SF2">
    <property type="entry name" value="PTS SYSTEM N,N'-DIACETYLCHITOBIOSE-SPECIFIC EIIB COMPONENT"/>
    <property type="match status" value="1"/>
</dbReference>
<dbReference type="Proteomes" id="UP001519292">
    <property type="component" value="Unassembled WGS sequence"/>
</dbReference>
<keyword evidence="1" id="KW-0813">Transport</keyword>
<feature type="modified residue" description="Phosphocysteine; by EIIA" evidence="7">
    <location>
        <position position="10"/>
    </location>
</feature>
<evidence type="ECO:0000256" key="6">
    <source>
        <dbReference type="ARBA" id="ARBA00022777"/>
    </source>
</evidence>
<dbReference type="InterPro" id="IPR013012">
    <property type="entry name" value="PTS_EIIB_3"/>
</dbReference>
<evidence type="ECO:0000259" key="8">
    <source>
        <dbReference type="PROSITE" id="PS51100"/>
    </source>
</evidence>
<keyword evidence="10" id="KW-1185">Reference proteome</keyword>
<evidence type="ECO:0000313" key="10">
    <source>
        <dbReference type="Proteomes" id="UP001519292"/>
    </source>
</evidence>
<dbReference type="SUPFAM" id="SSF52794">
    <property type="entry name" value="PTS system IIB component-like"/>
    <property type="match status" value="1"/>
</dbReference>
<sequence length="104" mass="11421">MKDYKIMLLCAGGMSTSILMKKLEKYAKENELGLSIEAVGLSSTSYISEAKKFDVILMGPQVSYRLDEVKQATGKPVEAINPTDYALGNAKNIFDLADKLLKTI</sequence>
<keyword evidence="6" id="KW-0418">Kinase</keyword>
<proteinExistence type="predicted"/>
<comment type="caution">
    <text evidence="9">The sequence shown here is derived from an EMBL/GenBank/DDBJ whole genome shotgun (WGS) entry which is preliminary data.</text>
</comment>
<keyword evidence="3" id="KW-0762">Sugar transport</keyword>
<evidence type="ECO:0000313" key="9">
    <source>
        <dbReference type="EMBL" id="MBP2058920.1"/>
    </source>
</evidence>
<keyword evidence="4" id="KW-0808">Transferase</keyword>
<dbReference type="PROSITE" id="PS51100">
    <property type="entry name" value="PTS_EIIB_TYPE_3"/>
    <property type="match status" value="1"/>
</dbReference>
<reference evidence="9 10" key="1">
    <citation type="submission" date="2021-03" db="EMBL/GenBank/DDBJ databases">
        <title>Genomic Encyclopedia of Type Strains, Phase IV (KMG-IV): sequencing the most valuable type-strain genomes for metagenomic binning, comparative biology and taxonomic classification.</title>
        <authorList>
            <person name="Goeker M."/>
        </authorList>
    </citation>
    <scope>NUCLEOTIDE SEQUENCE [LARGE SCALE GENOMIC DNA]</scope>
    <source>
        <strain evidence="9 10">DSM 101872</strain>
    </source>
</reference>
<evidence type="ECO:0000256" key="3">
    <source>
        <dbReference type="ARBA" id="ARBA00022597"/>
    </source>
</evidence>
<evidence type="ECO:0000256" key="5">
    <source>
        <dbReference type="ARBA" id="ARBA00022683"/>
    </source>
</evidence>
<evidence type="ECO:0000256" key="1">
    <source>
        <dbReference type="ARBA" id="ARBA00022448"/>
    </source>
</evidence>
<dbReference type="EMBL" id="JAGGLU010000019">
    <property type="protein sequence ID" value="MBP2058920.1"/>
    <property type="molecule type" value="Genomic_DNA"/>
</dbReference>
<evidence type="ECO:0000256" key="7">
    <source>
        <dbReference type="PROSITE-ProRule" id="PRU00423"/>
    </source>
</evidence>
<dbReference type="InterPro" id="IPR036095">
    <property type="entry name" value="PTS_EIIB-like_sf"/>
</dbReference>
<evidence type="ECO:0000256" key="4">
    <source>
        <dbReference type="ARBA" id="ARBA00022679"/>
    </source>
</evidence>
<organism evidence="9 10">
    <name type="scientific">Lactobacillus colini</name>
    <dbReference type="NCBI Taxonomy" id="1819254"/>
    <lineage>
        <taxon>Bacteria</taxon>
        <taxon>Bacillati</taxon>
        <taxon>Bacillota</taxon>
        <taxon>Bacilli</taxon>
        <taxon>Lactobacillales</taxon>
        <taxon>Lactobacillaceae</taxon>
        <taxon>Lactobacillus</taxon>
    </lineage>
</organism>
<evidence type="ECO:0000256" key="2">
    <source>
        <dbReference type="ARBA" id="ARBA00022553"/>
    </source>
</evidence>
<dbReference type="Pfam" id="PF02302">
    <property type="entry name" value="PTS_IIB"/>
    <property type="match status" value="1"/>
</dbReference>
<dbReference type="InterPro" id="IPR051819">
    <property type="entry name" value="PTS_sugar-specific_EIIB"/>
</dbReference>
<gene>
    <name evidence="9" type="ORF">J2Z60_002111</name>
</gene>
<dbReference type="RefSeq" id="WP_209687630.1">
    <property type="nucleotide sequence ID" value="NZ_JAGGLU010000019.1"/>
</dbReference>
<keyword evidence="5" id="KW-0598">Phosphotransferase system</keyword>
<name>A0ABS4MGU3_9LACO</name>
<dbReference type="PANTHER" id="PTHR34581">
    <property type="entry name" value="PTS SYSTEM N,N'-DIACETYLCHITOBIOSE-SPECIFIC EIIB COMPONENT"/>
    <property type="match status" value="1"/>
</dbReference>
<dbReference type="InterPro" id="IPR003501">
    <property type="entry name" value="PTS_EIIB_2/3"/>
</dbReference>
<keyword evidence="2" id="KW-0597">Phosphoprotein</keyword>
<dbReference type="Gene3D" id="3.40.50.2300">
    <property type="match status" value="1"/>
</dbReference>